<reference evidence="1 2" key="1">
    <citation type="submission" date="2019-08" db="EMBL/GenBank/DDBJ databases">
        <title>Complete genome sequence of Candidatus Uab amorphum.</title>
        <authorList>
            <person name="Shiratori T."/>
            <person name="Suzuki S."/>
            <person name="Kakizawa Y."/>
            <person name="Ishida K."/>
        </authorList>
    </citation>
    <scope>NUCLEOTIDE SEQUENCE [LARGE SCALE GENOMIC DNA]</scope>
    <source>
        <strain evidence="1 2">SRT547</strain>
    </source>
</reference>
<dbReference type="Proteomes" id="UP000326354">
    <property type="component" value="Chromosome"/>
</dbReference>
<dbReference type="Gene3D" id="1.10.3450.10">
    <property type="entry name" value="TTHA0068-like"/>
    <property type="match status" value="1"/>
</dbReference>
<organism evidence="1 2">
    <name type="scientific">Uabimicrobium amorphum</name>
    <dbReference type="NCBI Taxonomy" id="2596890"/>
    <lineage>
        <taxon>Bacteria</taxon>
        <taxon>Pseudomonadati</taxon>
        <taxon>Planctomycetota</taxon>
        <taxon>Candidatus Uabimicrobiia</taxon>
        <taxon>Candidatus Uabimicrobiales</taxon>
        <taxon>Candidatus Uabimicrobiaceae</taxon>
        <taxon>Candidatus Uabimicrobium</taxon>
    </lineage>
</organism>
<sequence>MSNLPICSNMPRLIPERPFPPYRYVNGLNPHPIKDPRGHSYGSQEPMYSQEYLDPDNWQQNKDYLYGIDLYHHGYFWESHEAWEGLWNAYGRETIPGKFMQGLIQNAAAQIKLHKKQLSGVCSLSKKSWANLTVVSDCLQRNDRNNFMGISITELFSEMKRCYKPFWNGTPNFSNVVIPILRIHNP</sequence>
<evidence type="ECO:0000313" key="2">
    <source>
        <dbReference type="Proteomes" id="UP000326354"/>
    </source>
</evidence>
<dbReference type="AlphaFoldDB" id="A0A5S9IRM7"/>
<name>A0A5S9IRM7_UABAM</name>
<dbReference type="InterPro" id="IPR023203">
    <property type="entry name" value="TTHA0068_sf"/>
</dbReference>
<dbReference type="OrthoDB" id="9799942at2"/>
<accession>A0A5S9IRM7</accession>
<dbReference type="InterPro" id="IPR005500">
    <property type="entry name" value="DUF309"/>
</dbReference>
<dbReference type="RefSeq" id="WP_151970901.1">
    <property type="nucleotide sequence ID" value="NZ_AP019860.1"/>
</dbReference>
<dbReference type="Pfam" id="PF03745">
    <property type="entry name" value="DUF309"/>
    <property type="match status" value="1"/>
</dbReference>
<dbReference type="SUPFAM" id="SSF140663">
    <property type="entry name" value="TTHA0068-like"/>
    <property type="match status" value="1"/>
</dbReference>
<dbReference type="KEGG" id="uam:UABAM_05263"/>
<evidence type="ECO:0008006" key="3">
    <source>
        <dbReference type="Google" id="ProtNLM"/>
    </source>
</evidence>
<protein>
    <recommendedName>
        <fullName evidence="3">DUF309 domain-containing protein</fullName>
    </recommendedName>
</protein>
<keyword evidence="2" id="KW-1185">Reference proteome</keyword>
<proteinExistence type="predicted"/>
<gene>
    <name evidence="1" type="ORF">UABAM_05263</name>
</gene>
<evidence type="ECO:0000313" key="1">
    <source>
        <dbReference type="EMBL" id="BBM86863.1"/>
    </source>
</evidence>
<dbReference type="EMBL" id="AP019860">
    <property type="protein sequence ID" value="BBM86863.1"/>
    <property type="molecule type" value="Genomic_DNA"/>
</dbReference>